<evidence type="ECO:0000256" key="6">
    <source>
        <dbReference type="SAM" id="Phobius"/>
    </source>
</evidence>
<evidence type="ECO:0000256" key="1">
    <source>
        <dbReference type="ARBA" id="ARBA00004232"/>
    </source>
</evidence>
<dbReference type="AlphaFoldDB" id="A0A1Y1UDQ8"/>
<accession>A0A1Y1UDQ8</accession>
<feature type="domain" description="CCAAT-binding factor" evidence="7">
    <location>
        <begin position="402"/>
        <end position="551"/>
    </location>
</feature>
<organism evidence="8 9">
    <name type="scientific">Kockovaella imperatae</name>
    <dbReference type="NCBI Taxonomy" id="4999"/>
    <lineage>
        <taxon>Eukaryota</taxon>
        <taxon>Fungi</taxon>
        <taxon>Dikarya</taxon>
        <taxon>Basidiomycota</taxon>
        <taxon>Agaricomycotina</taxon>
        <taxon>Tremellomycetes</taxon>
        <taxon>Tremellales</taxon>
        <taxon>Cuniculitremaceae</taxon>
        <taxon>Kockovaella</taxon>
    </lineage>
</organism>
<evidence type="ECO:0000313" key="9">
    <source>
        <dbReference type="Proteomes" id="UP000193218"/>
    </source>
</evidence>
<proteinExistence type="inferred from homology"/>
<evidence type="ECO:0000256" key="2">
    <source>
        <dbReference type="ARBA" id="ARBA00007797"/>
    </source>
</evidence>
<dbReference type="PANTHER" id="PTHR12455">
    <property type="entry name" value="NUCLEOLAR COMPLEX PROTEIN 4"/>
    <property type="match status" value="1"/>
</dbReference>
<comment type="subcellular location">
    <subcellularLocation>
        <location evidence="1">Nucleus membrane</location>
        <topology evidence="1">Multi-pass membrane protein</topology>
    </subcellularLocation>
</comment>
<dbReference type="OrthoDB" id="10263185at2759"/>
<dbReference type="RefSeq" id="XP_021870248.1">
    <property type="nucleotide sequence ID" value="XM_022017503.1"/>
</dbReference>
<dbReference type="InParanoid" id="A0A1Y1UDQ8"/>
<dbReference type="GeneID" id="33559312"/>
<dbReference type="EMBL" id="NBSH01000009">
    <property type="protein sequence ID" value="ORX36119.1"/>
    <property type="molecule type" value="Genomic_DNA"/>
</dbReference>
<dbReference type="GO" id="GO:0042254">
    <property type="term" value="P:ribosome biogenesis"/>
    <property type="evidence" value="ECO:0007669"/>
    <property type="project" value="InterPro"/>
</dbReference>
<keyword evidence="6" id="KW-0472">Membrane</keyword>
<dbReference type="FunCoup" id="A0A1Y1UDQ8">
    <property type="interactions" value="420"/>
</dbReference>
<protein>
    <submittedName>
        <fullName evidence="8">CBF/Mak21 family-domain-containing protein</fullName>
    </submittedName>
</protein>
<dbReference type="STRING" id="4999.A0A1Y1UDQ8"/>
<comment type="caution">
    <text evidence="8">The sequence shown here is derived from an EMBL/GenBank/DDBJ whole genome shotgun (WGS) entry which is preliminary data.</text>
</comment>
<dbReference type="GO" id="GO:0030692">
    <property type="term" value="C:Noc4p-Nop14p complex"/>
    <property type="evidence" value="ECO:0007669"/>
    <property type="project" value="TreeGrafter"/>
</dbReference>
<evidence type="ECO:0000313" key="8">
    <source>
        <dbReference type="EMBL" id="ORX36119.1"/>
    </source>
</evidence>
<feature type="region of interest" description="Disordered" evidence="5">
    <location>
        <begin position="74"/>
        <end position="95"/>
    </location>
</feature>
<sequence length="627" mass="70395">MASSSKSAAKASGISKIPTIEASLRGKPYNPNGLVPLLQLARDPAPDVVHKAIWALHRVFIDYIGEGKVGGISDGPRRNMSQADEEEEARGPTEAKEVKSWVRDRLLDYVEILSGLVRDRELGLRKSALPLLFALLAPLSASVSEDPTIHIPFFRLILRAILEPSPSLRGAKPAHGSDGAASFRWTIDERNQAQDSVGTVPEDIIQTAHEDFWAKYDDLRWAFFREVPHILKFLRTTPDLAINVLGQLLPLTNLPRVQDDINTFFISSLTTRPSSSSVSLATSKRAKKKSKKQAEPEILPDWMATYESDPSDDDTVGPKKRQRTSQLSIHASIHSIPSHQTLYSTLWETVLSTLQMDEQWTRKILLALHGKNGILSHMKPERRVRVADWLGSLVDQGGPKAMLAMNGLFVLMTKFNLDYPNFYQRLYGLLDDEVLHVKYRARFFRLLDTFLASPLLPSVMVASFIKRLSRLSLTAPPAGIIMVIPFIYNLFKRHPACMVMIQRPALDQDEEYKDPYNASDPSPFTANAMGSSCWELMSLQNHYLASVSTLAKMFNEVFTKPEYNMEDFLDHGYGTLFETEVKRHIKRPPAVSDIVEGFQPLGHIFPDGSINGDARAGDDIVSRMWTF</sequence>
<evidence type="ECO:0000256" key="4">
    <source>
        <dbReference type="ARBA" id="ARBA00022989"/>
    </source>
</evidence>
<comment type="similarity">
    <text evidence="2">Belongs to the CBF/MAK21 family.</text>
</comment>
<feature type="transmembrane region" description="Helical" evidence="6">
    <location>
        <begin position="471"/>
        <end position="491"/>
    </location>
</feature>
<dbReference type="GO" id="GO:0032040">
    <property type="term" value="C:small-subunit processome"/>
    <property type="evidence" value="ECO:0007669"/>
    <property type="project" value="TreeGrafter"/>
</dbReference>
<dbReference type="PANTHER" id="PTHR12455:SF0">
    <property type="entry name" value="NUCLEOLAR COMPLEX PROTEIN 4 HOMOLOG"/>
    <property type="match status" value="1"/>
</dbReference>
<feature type="region of interest" description="Disordered" evidence="5">
    <location>
        <begin position="273"/>
        <end position="324"/>
    </location>
</feature>
<evidence type="ECO:0000259" key="7">
    <source>
        <dbReference type="Pfam" id="PF03914"/>
    </source>
</evidence>
<reference evidence="8 9" key="1">
    <citation type="submission" date="2017-03" db="EMBL/GenBank/DDBJ databases">
        <title>Widespread Adenine N6-methylation of Active Genes in Fungi.</title>
        <authorList>
            <consortium name="DOE Joint Genome Institute"/>
            <person name="Mondo S.J."/>
            <person name="Dannebaum R.O."/>
            <person name="Kuo R.C."/>
            <person name="Louie K.B."/>
            <person name="Bewick A.J."/>
            <person name="Labutti K."/>
            <person name="Haridas S."/>
            <person name="Kuo A."/>
            <person name="Salamov A."/>
            <person name="Ahrendt S.R."/>
            <person name="Lau R."/>
            <person name="Bowen B.P."/>
            <person name="Lipzen A."/>
            <person name="Sullivan W."/>
            <person name="Andreopoulos W.B."/>
            <person name="Clum A."/>
            <person name="Lindquist E."/>
            <person name="Daum C."/>
            <person name="Northen T.R."/>
            <person name="Ramamoorthy G."/>
            <person name="Schmitz R.J."/>
            <person name="Gryganskyi A."/>
            <person name="Culley D."/>
            <person name="Magnuson J."/>
            <person name="James T.Y."/>
            <person name="O'Malley M.A."/>
            <person name="Stajich J.E."/>
            <person name="Spatafora J.W."/>
            <person name="Visel A."/>
            <person name="Grigoriev I.V."/>
        </authorList>
    </citation>
    <scope>NUCLEOTIDE SEQUENCE [LARGE SCALE GENOMIC DNA]</scope>
    <source>
        <strain evidence="8 9">NRRL Y-17943</strain>
    </source>
</reference>
<evidence type="ECO:0000256" key="5">
    <source>
        <dbReference type="SAM" id="MobiDB-lite"/>
    </source>
</evidence>
<dbReference type="GO" id="GO:0031965">
    <property type="term" value="C:nuclear membrane"/>
    <property type="evidence" value="ECO:0007669"/>
    <property type="project" value="UniProtKB-SubCell"/>
</dbReference>
<dbReference type="Proteomes" id="UP000193218">
    <property type="component" value="Unassembled WGS sequence"/>
</dbReference>
<keyword evidence="4 6" id="KW-1133">Transmembrane helix</keyword>
<keyword evidence="9" id="KW-1185">Reference proteome</keyword>
<gene>
    <name evidence="8" type="ORF">BD324DRAFT_642772</name>
</gene>
<evidence type="ECO:0000256" key="3">
    <source>
        <dbReference type="ARBA" id="ARBA00022692"/>
    </source>
</evidence>
<dbReference type="InterPro" id="IPR016024">
    <property type="entry name" value="ARM-type_fold"/>
</dbReference>
<name>A0A1Y1UDQ8_9TREE</name>
<dbReference type="SUPFAM" id="SSF48371">
    <property type="entry name" value="ARM repeat"/>
    <property type="match status" value="1"/>
</dbReference>
<keyword evidence="3 6" id="KW-0812">Transmembrane</keyword>
<dbReference type="InterPro" id="IPR005612">
    <property type="entry name" value="CCAAT-binding_factor"/>
</dbReference>
<dbReference type="Pfam" id="PF03914">
    <property type="entry name" value="CBF"/>
    <property type="match status" value="1"/>
</dbReference>
<feature type="compositionally biased region" description="Low complexity" evidence="5">
    <location>
        <begin position="273"/>
        <end position="283"/>
    </location>
</feature>
<dbReference type="InterPro" id="IPR027193">
    <property type="entry name" value="Noc4"/>
</dbReference>